<reference evidence="3" key="2">
    <citation type="submission" date="2020-06" db="EMBL/GenBank/DDBJ databases">
        <title>Helianthus annuus Genome sequencing and assembly Release 2.</title>
        <authorList>
            <person name="Gouzy J."/>
            <person name="Langlade N."/>
            <person name="Munos S."/>
        </authorList>
    </citation>
    <scope>NUCLEOTIDE SEQUENCE</scope>
    <source>
        <tissue evidence="3">Leaves</tissue>
    </source>
</reference>
<accession>A0A9K3H169</accession>
<dbReference type="AlphaFoldDB" id="A0A9K3H169"/>
<proteinExistence type="predicted"/>
<gene>
    <name evidence="3" type="ORF">HanXRQr2_Chr15g0679501</name>
</gene>
<dbReference type="Gramene" id="mRNA:HanXRQr2_Chr15g0679501">
    <property type="protein sequence ID" value="mRNA:HanXRQr2_Chr15g0679501"/>
    <property type="gene ID" value="HanXRQr2_Chr15g0679501"/>
</dbReference>
<dbReference type="EMBL" id="MNCJ02000330">
    <property type="protein sequence ID" value="KAF5763375.1"/>
    <property type="molecule type" value="Genomic_DNA"/>
</dbReference>
<feature type="compositionally biased region" description="Basic and acidic residues" evidence="2">
    <location>
        <begin position="18"/>
        <end position="27"/>
    </location>
</feature>
<feature type="compositionally biased region" description="Low complexity" evidence="2">
    <location>
        <begin position="1"/>
        <end position="15"/>
    </location>
</feature>
<organism evidence="3 4">
    <name type="scientific">Helianthus annuus</name>
    <name type="common">Common sunflower</name>
    <dbReference type="NCBI Taxonomy" id="4232"/>
    <lineage>
        <taxon>Eukaryota</taxon>
        <taxon>Viridiplantae</taxon>
        <taxon>Streptophyta</taxon>
        <taxon>Embryophyta</taxon>
        <taxon>Tracheophyta</taxon>
        <taxon>Spermatophyta</taxon>
        <taxon>Magnoliopsida</taxon>
        <taxon>eudicotyledons</taxon>
        <taxon>Gunneridae</taxon>
        <taxon>Pentapetalae</taxon>
        <taxon>asterids</taxon>
        <taxon>campanulids</taxon>
        <taxon>Asterales</taxon>
        <taxon>Asteraceae</taxon>
        <taxon>Asteroideae</taxon>
        <taxon>Heliantheae alliance</taxon>
        <taxon>Heliantheae</taxon>
        <taxon>Helianthus</taxon>
    </lineage>
</organism>
<evidence type="ECO:0000313" key="4">
    <source>
        <dbReference type="Proteomes" id="UP000215914"/>
    </source>
</evidence>
<evidence type="ECO:0000256" key="2">
    <source>
        <dbReference type="SAM" id="MobiDB-lite"/>
    </source>
</evidence>
<protein>
    <submittedName>
        <fullName evidence="3">Uncharacterized protein</fullName>
    </submittedName>
</protein>
<evidence type="ECO:0000313" key="3">
    <source>
        <dbReference type="EMBL" id="KAF5763375.1"/>
    </source>
</evidence>
<feature type="coiled-coil region" evidence="1">
    <location>
        <begin position="70"/>
        <end position="97"/>
    </location>
</feature>
<evidence type="ECO:0000256" key="1">
    <source>
        <dbReference type="SAM" id="Coils"/>
    </source>
</evidence>
<keyword evidence="1" id="KW-0175">Coiled coil</keyword>
<name>A0A9K3H169_HELAN</name>
<dbReference type="OrthoDB" id="1729514at2759"/>
<sequence length="148" mass="17040">MMADKSNSSLSSSNNYDDPQRRFKQPVEVEFASEDEGWSSESSDTSRWSVAASLRDLAECMMRRQAAELEMMKTREMVRIEAENRRLERETELTEMMLKTQLQLTSFICSQACDRKRKRGEEDSSDPPVSAERKGAMLLSLLHFNFGI</sequence>
<keyword evidence="4" id="KW-1185">Reference proteome</keyword>
<dbReference type="Proteomes" id="UP000215914">
    <property type="component" value="Unassembled WGS sequence"/>
</dbReference>
<reference evidence="3" key="1">
    <citation type="journal article" date="2017" name="Nature">
        <title>The sunflower genome provides insights into oil metabolism, flowering and Asterid evolution.</title>
        <authorList>
            <person name="Badouin H."/>
            <person name="Gouzy J."/>
            <person name="Grassa C.J."/>
            <person name="Murat F."/>
            <person name="Staton S.E."/>
            <person name="Cottret L."/>
            <person name="Lelandais-Briere C."/>
            <person name="Owens G.L."/>
            <person name="Carrere S."/>
            <person name="Mayjonade B."/>
            <person name="Legrand L."/>
            <person name="Gill N."/>
            <person name="Kane N.C."/>
            <person name="Bowers J.E."/>
            <person name="Hubner S."/>
            <person name="Bellec A."/>
            <person name="Berard A."/>
            <person name="Berges H."/>
            <person name="Blanchet N."/>
            <person name="Boniface M.C."/>
            <person name="Brunel D."/>
            <person name="Catrice O."/>
            <person name="Chaidir N."/>
            <person name="Claudel C."/>
            <person name="Donnadieu C."/>
            <person name="Faraut T."/>
            <person name="Fievet G."/>
            <person name="Helmstetter N."/>
            <person name="King M."/>
            <person name="Knapp S.J."/>
            <person name="Lai Z."/>
            <person name="Le Paslier M.C."/>
            <person name="Lippi Y."/>
            <person name="Lorenzon L."/>
            <person name="Mandel J.R."/>
            <person name="Marage G."/>
            <person name="Marchand G."/>
            <person name="Marquand E."/>
            <person name="Bret-Mestries E."/>
            <person name="Morien E."/>
            <person name="Nambeesan S."/>
            <person name="Nguyen T."/>
            <person name="Pegot-Espagnet P."/>
            <person name="Pouilly N."/>
            <person name="Raftis F."/>
            <person name="Sallet E."/>
            <person name="Schiex T."/>
            <person name="Thomas J."/>
            <person name="Vandecasteele C."/>
            <person name="Vares D."/>
            <person name="Vear F."/>
            <person name="Vautrin S."/>
            <person name="Crespi M."/>
            <person name="Mangin B."/>
            <person name="Burke J.M."/>
            <person name="Salse J."/>
            <person name="Munos S."/>
            <person name="Vincourt P."/>
            <person name="Rieseberg L.H."/>
            <person name="Langlade N.B."/>
        </authorList>
    </citation>
    <scope>NUCLEOTIDE SEQUENCE</scope>
    <source>
        <tissue evidence="3">Leaves</tissue>
    </source>
</reference>
<comment type="caution">
    <text evidence="3">The sequence shown here is derived from an EMBL/GenBank/DDBJ whole genome shotgun (WGS) entry which is preliminary data.</text>
</comment>
<feature type="region of interest" description="Disordered" evidence="2">
    <location>
        <begin position="1"/>
        <end position="47"/>
    </location>
</feature>